<comment type="caution">
    <text evidence="1">The sequence shown here is derived from an EMBL/GenBank/DDBJ whole genome shotgun (WGS) entry which is preliminary data.</text>
</comment>
<gene>
    <name evidence="1" type="ORF">THAOC_00666</name>
</gene>
<accession>K0TIQ7</accession>
<sequence>MQTIKFNNDIVPFPAFWGVLIGFAATHVTSQQGWVYHFSPWFAYVVFGGKGGPHGIRSKHAKGDVAALAARSTTGPRACRACVAGRNGGAGKGSTTT</sequence>
<dbReference type="EMBL" id="AGNL01000791">
    <property type="protein sequence ID" value="EJK77500.1"/>
    <property type="molecule type" value="Genomic_DNA"/>
</dbReference>
<keyword evidence="2" id="KW-1185">Reference proteome</keyword>
<organism evidence="1 2">
    <name type="scientific">Thalassiosira oceanica</name>
    <name type="common">Marine diatom</name>
    <dbReference type="NCBI Taxonomy" id="159749"/>
    <lineage>
        <taxon>Eukaryota</taxon>
        <taxon>Sar</taxon>
        <taxon>Stramenopiles</taxon>
        <taxon>Ochrophyta</taxon>
        <taxon>Bacillariophyta</taxon>
        <taxon>Coscinodiscophyceae</taxon>
        <taxon>Thalassiosirophycidae</taxon>
        <taxon>Thalassiosirales</taxon>
        <taxon>Thalassiosiraceae</taxon>
        <taxon>Thalassiosira</taxon>
    </lineage>
</organism>
<dbReference type="AlphaFoldDB" id="K0TIQ7"/>
<protein>
    <submittedName>
        <fullName evidence="1">Uncharacterized protein</fullName>
    </submittedName>
</protein>
<reference evidence="1 2" key="1">
    <citation type="journal article" date="2012" name="Genome Biol.">
        <title>Genome and low-iron response of an oceanic diatom adapted to chronic iron limitation.</title>
        <authorList>
            <person name="Lommer M."/>
            <person name="Specht M."/>
            <person name="Roy A.S."/>
            <person name="Kraemer L."/>
            <person name="Andreson R."/>
            <person name="Gutowska M.A."/>
            <person name="Wolf J."/>
            <person name="Bergner S.V."/>
            <person name="Schilhabel M.B."/>
            <person name="Klostermeier U.C."/>
            <person name="Beiko R.G."/>
            <person name="Rosenstiel P."/>
            <person name="Hippler M."/>
            <person name="Laroche J."/>
        </authorList>
    </citation>
    <scope>NUCLEOTIDE SEQUENCE [LARGE SCALE GENOMIC DNA]</scope>
    <source>
        <strain evidence="1 2">CCMP1005</strain>
    </source>
</reference>
<dbReference type="Proteomes" id="UP000266841">
    <property type="component" value="Unassembled WGS sequence"/>
</dbReference>
<evidence type="ECO:0000313" key="1">
    <source>
        <dbReference type="EMBL" id="EJK77500.1"/>
    </source>
</evidence>
<name>K0TIQ7_THAOC</name>
<proteinExistence type="predicted"/>
<evidence type="ECO:0000313" key="2">
    <source>
        <dbReference type="Proteomes" id="UP000266841"/>
    </source>
</evidence>